<dbReference type="EMBL" id="CAJNYD010004659">
    <property type="protein sequence ID" value="CAF3619824.1"/>
    <property type="molecule type" value="Genomic_DNA"/>
</dbReference>
<feature type="compositionally biased region" description="Acidic residues" evidence="1">
    <location>
        <begin position="130"/>
        <end position="142"/>
    </location>
</feature>
<feature type="region of interest" description="Disordered" evidence="1">
    <location>
        <begin position="127"/>
        <end position="155"/>
    </location>
</feature>
<organism evidence="2 4">
    <name type="scientific">Rotaria socialis</name>
    <dbReference type="NCBI Taxonomy" id="392032"/>
    <lineage>
        <taxon>Eukaryota</taxon>
        <taxon>Metazoa</taxon>
        <taxon>Spiralia</taxon>
        <taxon>Gnathifera</taxon>
        <taxon>Rotifera</taxon>
        <taxon>Eurotatoria</taxon>
        <taxon>Bdelloidea</taxon>
        <taxon>Philodinida</taxon>
        <taxon>Philodinidae</taxon>
        <taxon>Rotaria</taxon>
    </lineage>
</organism>
<reference evidence="2" key="1">
    <citation type="submission" date="2021-02" db="EMBL/GenBank/DDBJ databases">
        <authorList>
            <person name="Nowell W R."/>
        </authorList>
    </citation>
    <scope>NUCLEOTIDE SEQUENCE</scope>
</reference>
<dbReference type="AlphaFoldDB" id="A0A818PF67"/>
<dbReference type="Proteomes" id="UP000663851">
    <property type="component" value="Unassembled WGS sequence"/>
</dbReference>
<evidence type="ECO:0000313" key="2">
    <source>
        <dbReference type="EMBL" id="CAF3619824.1"/>
    </source>
</evidence>
<comment type="caution">
    <text evidence="2">The sequence shown here is derived from an EMBL/GenBank/DDBJ whole genome shotgun (WGS) entry which is preliminary data.</text>
</comment>
<evidence type="ECO:0000313" key="4">
    <source>
        <dbReference type="Proteomes" id="UP000663833"/>
    </source>
</evidence>
<dbReference type="EMBL" id="CAJOBO010001433">
    <property type="protein sequence ID" value="CAF4377739.1"/>
    <property type="molecule type" value="Genomic_DNA"/>
</dbReference>
<protein>
    <submittedName>
        <fullName evidence="2">Uncharacterized protein</fullName>
    </submittedName>
</protein>
<name>A0A818PF67_9BILA</name>
<evidence type="ECO:0000256" key="1">
    <source>
        <dbReference type="SAM" id="MobiDB-lite"/>
    </source>
</evidence>
<sequence length="155" mass="18038">MAVFGTDEYEFKMFGTTVTVPNADIAKIMHYLDCICTVIDYNDNDINRYRKYSNWANMSNYEDRLIYLLALALSPDELEDKIKNLLVVAPSIIIGGRSRQVKKIMTYEPIWLQRNYYEPMLRLQRRFSPGDDDDDDDDDDDNNNYTTSSSTCVIS</sequence>
<evidence type="ECO:0000313" key="3">
    <source>
        <dbReference type="EMBL" id="CAF4377739.1"/>
    </source>
</evidence>
<dbReference type="Proteomes" id="UP000663833">
    <property type="component" value="Unassembled WGS sequence"/>
</dbReference>
<gene>
    <name evidence="3" type="ORF">HFQ381_LOCUS18508</name>
    <name evidence="2" type="ORF">LUA448_LOCUS31366</name>
</gene>
<feature type="compositionally biased region" description="Polar residues" evidence="1">
    <location>
        <begin position="145"/>
        <end position="155"/>
    </location>
</feature>
<accession>A0A818PF67</accession>
<proteinExistence type="predicted"/>